<dbReference type="EMBL" id="KI630214">
    <property type="protein sequence ID" value="EYU44515.1"/>
    <property type="molecule type" value="Genomic_DNA"/>
</dbReference>
<dbReference type="PANTHER" id="PTHR34794:SF1">
    <property type="entry name" value="OS10G0101800 PROTEIN"/>
    <property type="match status" value="1"/>
</dbReference>
<dbReference type="eggNOG" id="ENOG502SAQX">
    <property type="taxonomic scope" value="Eukaryota"/>
</dbReference>
<evidence type="ECO:0000313" key="3">
    <source>
        <dbReference type="EMBL" id="EYU44515.1"/>
    </source>
</evidence>
<evidence type="ECO:0000259" key="2">
    <source>
        <dbReference type="Pfam" id="PF05678"/>
    </source>
</evidence>
<name>A0A022RZX2_ERYGU</name>
<feature type="compositionally biased region" description="Basic residues" evidence="1">
    <location>
        <begin position="51"/>
        <end position="61"/>
    </location>
</feature>
<sequence length="130" mass="14611">MESYNSYTTTNSASSSSSYSADQFSSEIYQHGQEEKRWKQQPPPPPQAHRSSLHSVRKSVITKKPISPMPAPNPPKVYKVDPVDFRDVVQRLTGGAPPEFLPTTRLQEVAPPPLTISPQEDKPRNKRLTE</sequence>
<feature type="compositionally biased region" description="Basic and acidic residues" evidence="1">
    <location>
        <begin position="119"/>
        <end position="130"/>
    </location>
</feature>
<dbReference type="Proteomes" id="UP000030748">
    <property type="component" value="Unassembled WGS sequence"/>
</dbReference>
<proteinExistence type="predicted"/>
<dbReference type="InterPro" id="IPR008889">
    <property type="entry name" value="VQ"/>
</dbReference>
<keyword evidence="4" id="KW-1185">Reference proteome</keyword>
<feature type="domain" description="VQ" evidence="2">
    <location>
        <begin position="74"/>
        <end position="94"/>
    </location>
</feature>
<dbReference type="InterPro" id="IPR039610">
    <property type="entry name" value="VQ29"/>
</dbReference>
<gene>
    <name evidence="3" type="ORF">MIMGU_mgv1a020748mg</name>
</gene>
<protein>
    <recommendedName>
        <fullName evidence="2">VQ domain-containing protein</fullName>
    </recommendedName>
</protein>
<feature type="compositionally biased region" description="Low complexity" evidence="1">
    <location>
        <begin position="1"/>
        <end position="21"/>
    </location>
</feature>
<dbReference type="PANTHER" id="PTHR34794">
    <property type="entry name" value="EXPRESSED PROTEIN"/>
    <property type="match status" value="1"/>
</dbReference>
<accession>A0A022RZX2</accession>
<feature type="region of interest" description="Disordered" evidence="1">
    <location>
        <begin position="1"/>
        <end position="79"/>
    </location>
</feature>
<dbReference type="Pfam" id="PF05678">
    <property type="entry name" value="VQ"/>
    <property type="match status" value="1"/>
</dbReference>
<evidence type="ECO:0000256" key="1">
    <source>
        <dbReference type="SAM" id="MobiDB-lite"/>
    </source>
</evidence>
<feature type="non-terminal residue" evidence="3">
    <location>
        <position position="130"/>
    </location>
</feature>
<dbReference type="STRING" id="4155.A0A022RZX2"/>
<organism evidence="3 4">
    <name type="scientific">Erythranthe guttata</name>
    <name type="common">Yellow monkey flower</name>
    <name type="synonym">Mimulus guttatus</name>
    <dbReference type="NCBI Taxonomy" id="4155"/>
    <lineage>
        <taxon>Eukaryota</taxon>
        <taxon>Viridiplantae</taxon>
        <taxon>Streptophyta</taxon>
        <taxon>Embryophyta</taxon>
        <taxon>Tracheophyta</taxon>
        <taxon>Spermatophyta</taxon>
        <taxon>Magnoliopsida</taxon>
        <taxon>eudicotyledons</taxon>
        <taxon>Gunneridae</taxon>
        <taxon>Pentapetalae</taxon>
        <taxon>asterids</taxon>
        <taxon>lamiids</taxon>
        <taxon>Lamiales</taxon>
        <taxon>Phrymaceae</taxon>
        <taxon>Erythranthe</taxon>
    </lineage>
</organism>
<evidence type="ECO:0000313" key="4">
    <source>
        <dbReference type="Proteomes" id="UP000030748"/>
    </source>
</evidence>
<dbReference type="AlphaFoldDB" id="A0A022RZX2"/>
<reference evidence="3 4" key="1">
    <citation type="journal article" date="2013" name="Proc. Natl. Acad. Sci. U.S.A.">
        <title>Fine-scale variation in meiotic recombination in Mimulus inferred from population shotgun sequencing.</title>
        <authorList>
            <person name="Hellsten U."/>
            <person name="Wright K.M."/>
            <person name="Jenkins J."/>
            <person name="Shu S."/>
            <person name="Yuan Y."/>
            <person name="Wessler S.R."/>
            <person name="Schmutz J."/>
            <person name="Willis J.H."/>
            <person name="Rokhsar D.S."/>
        </authorList>
    </citation>
    <scope>NUCLEOTIDE SEQUENCE [LARGE SCALE GENOMIC DNA]</scope>
    <source>
        <strain evidence="4">cv. DUN x IM62</strain>
    </source>
</reference>
<feature type="region of interest" description="Disordered" evidence="1">
    <location>
        <begin position="91"/>
        <end position="130"/>
    </location>
</feature>